<dbReference type="PANTHER" id="PTHR42831:SF1">
    <property type="entry name" value="FE-S PROTEIN MATURATION AUXILIARY FACTOR YITW"/>
    <property type="match status" value="1"/>
</dbReference>
<feature type="compositionally biased region" description="Acidic residues" evidence="1">
    <location>
        <begin position="55"/>
        <end position="66"/>
    </location>
</feature>
<proteinExistence type="predicted"/>
<dbReference type="SUPFAM" id="SSF117916">
    <property type="entry name" value="Fe-S cluster assembly (FSCA) domain-like"/>
    <property type="match status" value="1"/>
</dbReference>
<dbReference type="Gene3D" id="3.30.300.130">
    <property type="entry name" value="Fe-S cluster assembly (FSCA)"/>
    <property type="match status" value="1"/>
</dbReference>
<dbReference type="EMBL" id="CADCUW010000605">
    <property type="protein sequence ID" value="CAA9451679.1"/>
    <property type="molecule type" value="Genomic_DNA"/>
</dbReference>
<name>A0A6J4QQM5_9ACTN</name>
<dbReference type="InterPro" id="IPR002744">
    <property type="entry name" value="MIP18-like"/>
</dbReference>
<protein>
    <recommendedName>
        <fullName evidence="2">MIP18 family-like domain-containing protein</fullName>
    </recommendedName>
</protein>
<dbReference type="InterPro" id="IPR034904">
    <property type="entry name" value="FSCA_dom_sf"/>
</dbReference>
<feature type="region of interest" description="Disordered" evidence="1">
    <location>
        <begin position="42"/>
        <end position="87"/>
    </location>
</feature>
<dbReference type="PANTHER" id="PTHR42831">
    <property type="entry name" value="FE-S PROTEIN MATURATION AUXILIARY FACTOR YITW"/>
    <property type="match status" value="1"/>
</dbReference>
<feature type="domain" description="MIP18 family-like" evidence="2">
    <location>
        <begin position="84"/>
        <end position="142"/>
    </location>
</feature>
<organism evidence="3">
    <name type="scientific">uncultured Rubrobacteraceae bacterium</name>
    <dbReference type="NCBI Taxonomy" id="349277"/>
    <lineage>
        <taxon>Bacteria</taxon>
        <taxon>Bacillati</taxon>
        <taxon>Actinomycetota</taxon>
        <taxon>Rubrobacteria</taxon>
        <taxon>Rubrobacterales</taxon>
        <taxon>Rubrobacteraceae</taxon>
        <taxon>environmental samples</taxon>
    </lineage>
</organism>
<evidence type="ECO:0000313" key="3">
    <source>
        <dbReference type="EMBL" id="CAA9451679.1"/>
    </source>
</evidence>
<dbReference type="InterPro" id="IPR052339">
    <property type="entry name" value="Fe-S_Maturation_MIP18"/>
</dbReference>
<evidence type="ECO:0000256" key="1">
    <source>
        <dbReference type="SAM" id="MobiDB-lite"/>
    </source>
</evidence>
<feature type="non-terminal residue" evidence="3">
    <location>
        <position position="143"/>
    </location>
</feature>
<evidence type="ECO:0000259" key="2">
    <source>
        <dbReference type="Pfam" id="PF01883"/>
    </source>
</evidence>
<gene>
    <name evidence="3" type="ORF">AVDCRST_MAG01-01-4662</name>
</gene>
<reference evidence="3" key="1">
    <citation type="submission" date="2020-02" db="EMBL/GenBank/DDBJ databases">
        <authorList>
            <person name="Meier V. D."/>
        </authorList>
    </citation>
    <scope>NUCLEOTIDE SEQUENCE</scope>
    <source>
        <strain evidence="3">AVDCRST_MAG01</strain>
    </source>
</reference>
<sequence length="143" mass="15798">MPVILLARKRGILSPSSCTDSRSRASTRRRLADVVDWFRRRSGDGRPPVKTSETEALDVSEETAEELVDRTPQPEEPADGFSEAGIREALRDVRDPEIGRDLISLNMIRNVDIEGSGVTIGVALTTAGCPMKHRITTDVRDRV</sequence>
<dbReference type="AlphaFoldDB" id="A0A6J4QQM5"/>
<dbReference type="Pfam" id="PF01883">
    <property type="entry name" value="FeS_assembly_P"/>
    <property type="match status" value="1"/>
</dbReference>
<accession>A0A6J4QQM5</accession>